<dbReference type="PANTHER" id="PTHR43377:SF2">
    <property type="entry name" value="BINDING ROSSMANN FOLD OXIDOREDUCTASE, PUTATIVE (AFU_ORTHOLOGUE AFUA_4G00560)-RELATED"/>
    <property type="match status" value="1"/>
</dbReference>
<dbReference type="PhylomeDB" id="A7RZ33"/>
<dbReference type="InterPro" id="IPR051450">
    <property type="entry name" value="Gfo/Idh/MocA_Oxidoreductases"/>
</dbReference>
<dbReference type="PANTHER" id="PTHR43377">
    <property type="entry name" value="BILIVERDIN REDUCTASE A"/>
    <property type="match status" value="1"/>
</dbReference>
<dbReference type="InterPro" id="IPR036291">
    <property type="entry name" value="NAD(P)-bd_dom_sf"/>
</dbReference>
<proteinExistence type="predicted"/>
<reference evidence="3 4" key="1">
    <citation type="journal article" date="2007" name="Science">
        <title>Sea anemone genome reveals ancestral eumetazoan gene repertoire and genomic organization.</title>
        <authorList>
            <person name="Putnam N.H."/>
            <person name="Srivastava M."/>
            <person name="Hellsten U."/>
            <person name="Dirks B."/>
            <person name="Chapman J."/>
            <person name="Salamov A."/>
            <person name="Terry A."/>
            <person name="Shapiro H."/>
            <person name="Lindquist E."/>
            <person name="Kapitonov V.V."/>
            <person name="Jurka J."/>
            <person name="Genikhovich G."/>
            <person name="Grigoriev I.V."/>
            <person name="Lucas S.M."/>
            <person name="Steele R.E."/>
            <person name="Finnerty J.R."/>
            <person name="Technau U."/>
            <person name="Martindale M.Q."/>
            <person name="Rokhsar D.S."/>
        </authorList>
    </citation>
    <scope>NUCLEOTIDE SEQUENCE [LARGE SCALE GENOMIC DNA]</scope>
    <source>
        <strain evidence="4">CH2 X CH6</strain>
    </source>
</reference>
<dbReference type="EMBL" id="DS469555">
    <property type="protein sequence ID" value="EDO43285.1"/>
    <property type="molecule type" value="Genomic_DNA"/>
</dbReference>
<dbReference type="InParanoid" id="A7RZ33"/>
<accession>A7RZ33</accession>
<dbReference type="Pfam" id="PF01408">
    <property type="entry name" value="GFO_IDH_MocA"/>
    <property type="match status" value="1"/>
</dbReference>
<dbReference type="Proteomes" id="UP000001593">
    <property type="component" value="Unassembled WGS sequence"/>
</dbReference>
<sequence>MESETRQVTAIVVGCGNRGQNYSSYALECPQRLKIVAVADPIKSRRQKIARMSGLTNEELIVDDWVKLSSKGTRIADCVFICTQDQFHCGPAVSFASRGYHILLEKPMSVEEKECEEIAMACQKANVILAVCHVLRYFPPVLKIKEIIDQGYIGEVVTVDHRENILYWHFAHSFVRGNWRNVKTSTFSLMAKSCHDIDLIMFWMGDRKCNKIQSFGSLKHFRQDQKPKGAGQTCLSCPEEVERLCPYSAKKIYLDRLKTLKSGPYGKCVYECDNDVVDHQVVNMEFENEATASFTMNAFTKDMRRETRICGTKGELRWDGSSHGPIEVFDFTTGKGDQIFPDQTVPESTRLRGHGGADFFMIDAFIKSVSSNDQSLILTGIKDSLRSHKVVFAAERSRLNNTIETVDI</sequence>
<feature type="domain" description="Gfo/Idh/MocA-like oxidoreductase N-terminal" evidence="1">
    <location>
        <begin position="11"/>
        <end position="132"/>
    </location>
</feature>
<protein>
    <submittedName>
        <fullName evidence="3">Uncharacterized protein</fullName>
    </submittedName>
</protein>
<dbReference type="SUPFAM" id="SSF55347">
    <property type="entry name" value="Glyceraldehyde-3-phosphate dehydrogenase-like, C-terminal domain"/>
    <property type="match status" value="1"/>
</dbReference>
<gene>
    <name evidence="3" type="ORF">NEMVEDRAFT_v1g229043</name>
</gene>
<dbReference type="InterPro" id="IPR004104">
    <property type="entry name" value="Gfo/Idh/MocA-like_OxRdtase_C"/>
</dbReference>
<keyword evidence="4" id="KW-1185">Reference proteome</keyword>
<evidence type="ECO:0000313" key="4">
    <source>
        <dbReference type="Proteomes" id="UP000001593"/>
    </source>
</evidence>
<evidence type="ECO:0000313" key="3">
    <source>
        <dbReference type="EMBL" id="EDO43285.1"/>
    </source>
</evidence>
<dbReference type="SUPFAM" id="SSF51735">
    <property type="entry name" value="NAD(P)-binding Rossmann-fold domains"/>
    <property type="match status" value="1"/>
</dbReference>
<dbReference type="Pfam" id="PF02894">
    <property type="entry name" value="GFO_IDH_MocA_C"/>
    <property type="match status" value="1"/>
</dbReference>
<dbReference type="STRING" id="45351.A7RZ33"/>
<evidence type="ECO:0000259" key="1">
    <source>
        <dbReference type="Pfam" id="PF01408"/>
    </source>
</evidence>
<name>A7RZ33_NEMVE</name>
<evidence type="ECO:0000259" key="2">
    <source>
        <dbReference type="Pfam" id="PF02894"/>
    </source>
</evidence>
<feature type="domain" description="Gfo/Idh/MocA-like oxidoreductase C-terminal" evidence="2">
    <location>
        <begin position="145"/>
        <end position="402"/>
    </location>
</feature>
<dbReference type="HOGENOM" id="CLU_023194_4_2_1"/>
<dbReference type="OMA" id="NVCDDQF"/>
<organism evidence="3 4">
    <name type="scientific">Nematostella vectensis</name>
    <name type="common">Starlet sea anemone</name>
    <dbReference type="NCBI Taxonomy" id="45351"/>
    <lineage>
        <taxon>Eukaryota</taxon>
        <taxon>Metazoa</taxon>
        <taxon>Cnidaria</taxon>
        <taxon>Anthozoa</taxon>
        <taxon>Hexacorallia</taxon>
        <taxon>Actiniaria</taxon>
        <taxon>Edwardsiidae</taxon>
        <taxon>Nematostella</taxon>
    </lineage>
</organism>
<dbReference type="Gene3D" id="3.30.360.10">
    <property type="entry name" value="Dihydrodipicolinate Reductase, domain 2"/>
    <property type="match status" value="1"/>
</dbReference>
<dbReference type="AlphaFoldDB" id="A7RZ33"/>
<dbReference type="InterPro" id="IPR000683">
    <property type="entry name" value="Gfo/Idh/MocA-like_OxRdtase_N"/>
</dbReference>
<dbReference type="eggNOG" id="ENOG502QQXH">
    <property type="taxonomic scope" value="Eukaryota"/>
</dbReference>
<dbReference type="Gene3D" id="3.40.50.720">
    <property type="entry name" value="NAD(P)-binding Rossmann-like Domain"/>
    <property type="match status" value="1"/>
</dbReference>
<dbReference type="GO" id="GO:0000166">
    <property type="term" value="F:nucleotide binding"/>
    <property type="evidence" value="ECO:0007669"/>
    <property type="project" value="InterPro"/>
</dbReference>